<gene>
    <name evidence="1" type="ORF">BT62DRAFT_1012912</name>
</gene>
<comment type="caution">
    <text evidence="1">The sequence shown here is derived from an EMBL/GenBank/DDBJ whole genome shotgun (WGS) entry which is preliminary data.</text>
</comment>
<accession>A0A9P8AM13</accession>
<dbReference type="RefSeq" id="XP_043033754.1">
    <property type="nucleotide sequence ID" value="XM_043177990.1"/>
</dbReference>
<sequence>MDHSRLSEVSSAIEETFFIIWHCFQAFAWVNRLHHYATRLTKYTFFSVLHIPLLLNNLAFSPAQYAKSHPRFRPTIRCSHQSLLHRRLLHLRTNWMGRQMRNRAFNLICTSLDAMFDLRRRTAIILNIPQTALTTYFRFSNRSMKVLILLVRISQPKPITLASEPSQPTSVIFTTINSSNLPITDRNVSSSSTLNSEITNSKEPLSVIFHHTLDTKAALLKPQAHYSGKMHPLATLLLHIPIWQRMCSCQEKLKTQLSICFLLPSSCRRMRELGGASSTITKFEDTLFAQKPNNTAKH</sequence>
<dbReference type="Proteomes" id="UP000812287">
    <property type="component" value="Unassembled WGS sequence"/>
</dbReference>
<evidence type="ECO:0000313" key="1">
    <source>
        <dbReference type="EMBL" id="KAG7440254.1"/>
    </source>
</evidence>
<dbReference type="EMBL" id="MU250574">
    <property type="protein sequence ID" value="KAG7440254.1"/>
    <property type="molecule type" value="Genomic_DNA"/>
</dbReference>
<dbReference type="GeneID" id="66100277"/>
<dbReference type="AlphaFoldDB" id="A0A9P8AM13"/>
<keyword evidence="2" id="KW-1185">Reference proteome</keyword>
<evidence type="ECO:0000313" key="2">
    <source>
        <dbReference type="Proteomes" id="UP000812287"/>
    </source>
</evidence>
<name>A0A9P8AM13_9AGAR</name>
<organism evidence="1 2">
    <name type="scientific">Guyanagaster necrorhizus</name>
    <dbReference type="NCBI Taxonomy" id="856835"/>
    <lineage>
        <taxon>Eukaryota</taxon>
        <taxon>Fungi</taxon>
        <taxon>Dikarya</taxon>
        <taxon>Basidiomycota</taxon>
        <taxon>Agaricomycotina</taxon>
        <taxon>Agaricomycetes</taxon>
        <taxon>Agaricomycetidae</taxon>
        <taxon>Agaricales</taxon>
        <taxon>Marasmiineae</taxon>
        <taxon>Physalacriaceae</taxon>
        <taxon>Guyanagaster</taxon>
    </lineage>
</organism>
<reference evidence="1" key="1">
    <citation type="submission" date="2020-11" db="EMBL/GenBank/DDBJ databases">
        <title>Adaptations for nitrogen fixation in a non-lichenized fungal sporocarp promotes dispersal by wood-feeding termites.</title>
        <authorList>
            <consortium name="DOE Joint Genome Institute"/>
            <person name="Koch R.A."/>
            <person name="Yoon G."/>
            <person name="Arayal U."/>
            <person name="Lail K."/>
            <person name="Amirebrahimi M."/>
            <person name="Labutti K."/>
            <person name="Lipzen A."/>
            <person name="Riley R."/>
            <person name="Barry K."/>
            <person name="Henrissat B."/>
            <person name="Grigoriev I.V."/>
            <person name="Herr J.R."/>
            <person name="Aime M.C."/>
        </authorList>
    </citation>
    <scope>NUCLEOTIDE SEQUENCE</scope>
    <source>
        <strain evidence="1">MCA 3950</strain>
    </source>
</reference>
<protein>
    <submittedName>
        <fullName evidence="1">Uncharacterized protein</fullName>
    </submittedName>
</protein>
<proteinExistence type="predicted"/>